<sequence>MALVTGATGGIGAGAARRLAAEGFFVVVHSRDGRAAGTELAAELDGYHVWADFSDEKNIVALAEQVLARLGRLDVLVNNAGISTVVEHADMAAVSAADWHALLDVNLIAPWTLTSAFLEALRSSPRPGGGSVVNVTSHAGVRPKGASIPYAATKAALNHVTRLLAAALGPHVRVNAVAPGFVETPLTAQWHEARRHWRDTAPMGRTATPADVADIVWALVANSYITGEVLLLDGGFNLR</sequence>
<dbReference type="Proteomes" id="UP001165092">
    <property type="component" value="Unassembled WGS sequence"/>
</dbReference>
<proteinExistence type="inferred from homology"/>
<evidence type="ECO:0000313" key="4">
    <source>
        <dbReference type="Proteomes" id="UP001165092"/>
    </source>
</evidence>
<dbReference type="PRINTS" id="PR00080">
    <property type="entry name" value="SDRFAMILY"/>
</dbReference>
<keyword evidence="4" id="KW-1185">Reference proteome</keyword>
<protein>
    <submittedName>
        <fullName evidence="3">3-oxoacyl-ACP reductase</fullName>
    </submittedName>
</protein>
<dbReference type="InterPro" id="IPR002347">
    <property type="entry name" value="SDR_fam"/>
</dbReference>
<dbReference type="SUPFAM" id="SSF51735">
    <property type="entry name" value="NAD(P)-binding Rossmann-fold domains"/>
    <property type="match status" value="1"/>
</dbReference>
<dbReference type="PANTHER" id="PTHR43639:SF1">
    <property type="entry name" value="SHORT-CHAIN DEHYDROGENASE_REDUCTASE FAMILY PROTEIN"/>
    <property type="match status" value="1"/>
</dbReference>
<dbReference type="PANTHER" id="PTHR43639">
    <property type="entry name" value="OXIDOREDUCTASE, SHORT-CHAIN DEHYDROGENASE/REDUCTASE FAMILY (AFU_ORTHOLOGUE AFUA_5G02870)"/>
    <property type="match status" value="1"/>
</dbReference>
<evidence type="ECO:0000313" key="3">
    <source>
        <dbReference type="EMBL" id="GLU49378.1"/>
    </source>
</evidence>
<dbReference type="FunFam" id="3.40.50.720:FF:000084">
    <property type="entry name" value="Short-chain dehydrogenase reductase"/>
    <property type="match status" value="1"/>
</dbReference>
<accession>A0A9W6P9C5</accession>
<dbReference type="EMBL" id="BSQG01000007">
    <property type="protein sequence ID" value="GLU49378.1"/>
    <property type="molecule type" value="Genomic_DNA"/>
</dbReference>
<dbReference type="Pfam" id="PF13561">
    <property type="entry name" value="adh_short_C2"/>
    <property type="match status" value="1"/>
</dbReference>
<gene>
    <name evidence="3" type="primary">fabG</name>
    <name evidence="3" type="ORF">Nans01_37290</name>
</gene>
<dbReference type="InterPro" id="IPR036291">
    <property type="entry name" value="NAD(P)-bd_dom_sf"/>
</dbReference>
<dbReference type="Gene3D" id="3.40.50.720">
    <property type="entry name" value="NAD(P)-binding Rossmann-like Domain"/>
    <property type="match status" value="1"/>
</dbReference>
<dbReference type="GO" id="GO:0016491">
    <property type="term" value="F:oxidoreductase activity"/>
    <property type="evidence" value="ECO:0007669"/>
    <property type="project" value="UniProtKB-KW"/>
</dbReference>
<evidence type="ECO:0000256" key="2">
    <source>
        <dbReference type="ARBA" id="ARBA00023002"/>
    </source>
</evidence>
<dbReference type="InterPro" id="IPR020904">
    <property type="entry name" value="Sc_DH/Rdtase_CS"/>
</dbReference>
<reference evidence="3" key="1">
    <citation type="submission" date="2023-02" db="EMBL/GenBank/DDBJ databases">
        <title>Nocardiopsis ansamitocini NBRC 112285.</title>
        <authorList>
            <person name="Ichikawa N."/>
            <person name="Sato H."/>
            <person name="Tonouchi N."/>
        </authorList>
    </citation>
    <scope>NUCLEOTIDE SEQUENCE</scope>
    <source>
        <strain evidence="3">NBRC 112285</strain>
    </source>
</reference>
<evidence type="ECO:0000256" key="1">
    <source>
        <dbReference type="ARBA" id="ARBA00006484"/>
    </source>
</evidence>
<dbReference type="AlphaFoldDB" id="A0A9W6P9C5"/>
<dbReference type="PROSITE" id="PS00061">
    <property type="entry name" value="ADH_SHORT"/>
    <property type="match status" value="1"/>
</dbReference>
<keyword evidence="2" id="KW-0560">Oxidoreductase</keyword>
<dbReference type="PRINTS" id="PR00081">
    <property type="entry name" value="GDHRDH"/>
</dbReference>
<dbReference type="CDD" id="cd05233">
    <property type="entry name" value="SDR_c"/>
    <property type="match status" value="1"/>
</dbReference>
<name>A0A9W6P9C5_9ACTN</name>
<organism evidence="3 4">
    <name type="scientific">Nocardiopsis ansamitocini</name>
    <dbReference type="NCBI Taxonomy" id="1670832"/>
    <lineage>
        <taxon>Bacteria</taxon>
        <taxon>Bacillati</taxon>
        <taxon>Actinomycetota</taxon>
        <taxon>Actinomycetes</taxon>
        <taxon>Streptosporangiales</taxon>
        <taxon>Nocardiopsidaceae</taxon>
        <taxon>Nocardiopsis</taxon>
    </lineage>
</organism>
<dbReference type="RefSeq" id="WP_285760875.1">
    <property type="nucleotide sequence ID" value="NZ_BSQG01000007.1"/>
</dbReference>
<comment type="caution">
    <text evidence="3">The sequence shown here is derived from an EMBL/GenBank/DDBJ whole genome shotgun (WGS) entry which is preliminary data.</text>
</comment>
<comment type="similarity">
    <text evidence="1">Belongs to the short-chain dehydrogenases/reductases (SDR) family.</text>
</comment>